<evidence type="ECO:0000259" key="1">
    <source>
        <dbReference type="Pfam" id="PF20254"/>
    </source>
</evidence>
<name>A0AAU7Q619_9GAMM</name>
<feature type="domain" description="N,N-dimethylformamidase beta subunit-like C-terminal" evidence="1">
    <location>
        <begin position="256"/>
        <end position="687"/>
    </location>
</feature>
<sequence length="708" mass="77899">MYLIGYLSALSCRAGESIDVMASSSVEDVELSLVRLLHGDENPAGPGFVHEEVSEFAPLALKVKEYDTPIGSYGISLRPVPLDKSIEVSFSLWPTLPQGHEFQGIFSLPDVELSLGLSTAGRLTLLHGGTPLLAMEQPLSSREWFEVTLRIDSTESGLTVHRLSEGKTTPQPLASITGQGIPLSGESPVLLAAGYIEKIGSQTFPRRPYNGKIAAPTIRSDGVLLAEWAFEQQMSLQTAPDISGNDVSLALYNAPTRAMTGPGWTNQYHAWRQAPEQYNAIHFHDDDLSDACWPVAAHITLPAGLHSGVYAVRLRAAGLADDYIPLALRPAADAEPEKIALVLATYTYLAYANEHLTEGDFEQGSEIPVQTGAWEDLVAHHQEWGKSHYDLHNDGSGVAYSSFLRPIPNLRPTYRFWGFGAPRRFSADLYLVWFLHQQGLPFDILTEHDLNQEWQNVLMPYQTVITGTHPEYYSGQMLDAYENHVEEGGALMYLGGDGFYWVTTQFSDMPHVVEVRKSEGLRHWDACPGERYHAGTGELGGLWRTRGRSANKLFGIGMGAHGWDNRAPGYRRTPQSYDDKVAWVFDGIDEEVIGDFGLIMNGTSGDEIDRVDVRWGTPADTVVLASSEPHSEWYVPVPEDVTTVSNRLNGLYNHNVRSDMVLIEHPGGGAVFSVGSIIFAGALPVNNGDNNVARLLSNLVRNFTARAK</sequence>
<evidence type="ECO:0000313" key="2">
    <source>
        <dbReference type="EMBL" id="XBS68428.1"/>
    </source>
</evidence>
<accession>A0AAU7Q619</accession>
<organism evidence="2">
    <name type="scientific">Acerihabitans sp. KWT182</name>
    <dbReference type="NCBI Taxonomy" id="3157919"/>
    <lineage>
        <taxon>Bacteria</taxon>
        <taxon>Pseudomonadati</taxon>
        <taxon>Pseudomonadota</taxon>
        <taxon>Gammaproteobacteria</taxon>
        <taxon>Enterobacterales</taxon>
        <taxon>Pectobacteriaceae</taxon>
        <taxon>Acerihabitans</taxon>
    </lineage>
</organism>
<dbReference type="InterPro" id="IPR046540">
    <property type="entry name" value="DMFA2_C"/>
</dbReference>
<protein>
    <submittedName>
        <fullName evidence="2">N,N-dimethylformamidase beta subunit family domain-containing protein</fullName>
    </submittedName>
</protein>
<dbReference type="AlphaFoldDB" id="A0AAU7Q619"/>
<dbReference type="Pfam" id="PF20254">
    <property type="entry name" value="DMFA2_C"/>
    <property type="match status" value="1"/>
</dbReference>
<reference evidence="2" key="1">
    <citation type="submission" date="2024-06" db="EMBL/GenBank/DDBJ databases">
        <authorList>
            <person name="Coelho C."/>
            <person name="Bento M."/>
            <person name="Garcia E."/>
            <person name="Camelo A."/>
            <person name="Brandao I."/>
            <person name="Espirito Santo C."/>
            <person name="Trovao J."/>
            <person name="Verissimo A."/>
            <person name="Costa J."/>
            <person name="Tiago I."/>
        </authorList>
    </citation>
    <scope>NUCLEOTIDE SEQUENCE</scope>
    <source>
        <strain evidence="2">KWT182</strain>
    </source>
</reference>
<dbReference type="EMBL" id="CP157947">
    <property type="protein sequence ID" value="XBS68428.1"/>
    <property type="molecule type" value="Genomic_DNA"/>
</dbReference>
<gene>
    <name evidence="2" type="ORF">ABK905_17095</name>
</gene>
<proteinExistence type="predicted"/>